<dbReference type="AlphaFoldDB" id="G5J3S7"/>
<evidence type="ECO:0000256" key="1">
    <source>
        <dbReference type="SAM" id="Phobius"/>
    </source>
</evidence>
<keyword evidence="1" id="KW-1133">Transmembrane helix</keyword>
<reference evidence="2 3" key="1">
    <citation type="journal article" date="2011" name="Front. Microbiol.">
        <title>Two Strains of Crocosphaera watsonii with Highly Conserved Genomes are Distinguished by Strain-Specific Features.</title>
        <authorList>
            <person name="Bench S.R."/>
            <person name="Ilikchyan I.N."/>
            <person name="Tripp H.J."/>
            <person name="Zehr J.P."/>
        </authorList>
    </citation>
    <scope>NUCLEOTIDE SEQUENCE [LARGE SCALE GENOMIC DNA]</scope>
    <source>
        <strain evidence="2 3">WH 0003</strain>
    </source>
</reference>
<comment type="caution">
    <text evidence="2">The sequence shown here is derived from an EMBL/GenBank/DDBJ whole genome shotgun (WGS) entry which is preliminary data.</text>
</comment>
<name>G5J3S7_CROWT</name>
<feature type="transmembrane region" description="Helical" evidence="1">
    <location>
        <begin position="41"/>
        <end position="60"/>
    </location>
</feature>
<proteinExistence type="predicted"/>
<organism evidence="2 3">
    <name type="scientific">Crocosphaera watsonii WH 0003</name>
    <dbReference type="NCBI Taxonomy" id="423471"/>
    <lineage>
        <taxon>Bacteria</taxon>
        <taxon>Bacillati</taxon>
        <taxon>Cyanobacteriota</taxon>
        <taxon>Cyanophyceae</taxon>
        <taxon>Oscillatoriophycideae</taxon>
        <taxon>Chroococcales</taxon>
        <taxon>Aphanothecaceae</taxon>
        <taxon>Crocosphaera</taxon>
    </lineage>
</organism>
<evidence type="ECO:0000313" key="2">
    <source>
        <dbReference type="EMBL" id="EHJ13152.1"/>
    </source>
</evidence>
<evidence type="ECO:0000313" key="3">
    <source>
        <dbReference type="Proteomes" id="UP000003477"/>
    </source>
</evidence>
<feature type="transmembrane region" description="Helical" evidence="1">
    <location>
        <begin position="7"/>
        <end position="29"/>
    </location>
</feature>
<keyword evidence="1" id="KW-0812">Transmembrane</keyword>
<dbReference type="PATRIC" id="fig|423471.3.peg.2019"/>
<dbReference type="GeneID" id="88765870"/>
<dbReference type="RefSeq" id="WP_007310443.1">
    <property type="nucleotide sequence ID" value="NZ_AESD01000328.1"/>
</dbReference>
<dbReference type="Proteomes" id="UP000003477">
    <property type="component" value="Unassembled WGS sequence"/>
</dbReference>
<gene>
    <name evidence="2" type="ORF">CWATWH0003_2151</name>
</gene>
<dbReference type="EMBL" id="AESD01000328">
    <property type="protein sequence ID" value="EHJ13152.1"/>
    <property type="molecule type" value="Genomic_DNA"/>
</dbReference>
<sequence>MMDKDTQFAVLVIGLPLLGLLYCGLIIAFLMNNPFGREHPLITGFMVMVVPFSVAATIWIKASAKAYKEHDMRNHSEAKKAHS</sequence>
<keyword evidence="1" id="KW-0472">Membrane</keyword>
<protein>
    <submittedName>
        <fullName evidence="2">Uncharacterized protein</fullName>
    </submittedName>
</protein>
<accession>G5J3S7</accession>